<feature type="domain" description="Protein kinase" evidence="26">
    <location>
        <begin position="432"/>
        <end position="722"/>
    </location>
</feature>
<evidence type="ECO:0000256" key="21">
    <source>
        <dbReference type="ARBA" id="ARBA00023268"/>
    </source>
</evidence>
<sequence>MKPYYLNLLFIFTILFSCFALIFAKSIVKVDPSKLRGFNPDAGSLQPFQSITGRTLKNAILEDTFFVAHQDGSLYNVDSHSGDVRWVFSSGEPIWSSFQAFLNSSRLDGETDSRWNDTYMDIEDGSTFVLKGPEGEVIHKFTDTAEQFLTRVSSSPNIFPDQIIVGSKITKVFIVNAKSGRLVSVHTFAAGMKEEGNANHGSLVESNVAETGEQICVVRTTYSFQSTSGSGEPKWDLHYSEYSVSEHSQGFDDVISQNSLTTRDWLSLESKRNTFVPVLTSSTVSLSHDVGDVKEQGPQAEQKSTPVRELALPGPNPDVKVPEYENPLYGNWWLTTMLGSIGVVVILSLHRLSATRFLRLVKLTTQSKDSKVAVSKKKRSRKLGNNKNSSNVGKIKNVMSQEGEHANELQLDKNDIELANGGVIGRKIGRLFVSNIEIARGSNGTIVLEGNYEGRPVAIKRLVKAHHDVASKEIQNLIASDRHQNIVRWYGVEYDSDFVYLSLERCMCNLNDLVQVCSASSLSSLTIKDQTENPTDEYNVRLDALEAINKDIELWKTNGYPSAELLKMMRDVVSGLAHLHDLGIIHRDLKPQNVLILKQRSLRAKLSDMGISKRLNGDMSSLGHHATGSGSSGWQAPEQLLHGRQTRAVDLFSLGCVLFFCITGGKHPFGDRLERDINIVRNRVDLFMVEHIPEAVDLLSRLLDSDPEVRPKALDVLNHPFFWISETRLAFLRDTSDRVELEDREVDSDLLKALEAVAPVALGGKWDEKMEPEFISNIGRYRRYKYDSTRDLLRVIRNKLNHFRELPQDIQELLGPVPEGFDGYFATRFPKFLMEVYKVMYKYCREEECFRKYFKSNLV</sequence>
<dbReference type="SUPFAM" id="SSF50998">
    <property type="entry name" value="Quinoprotein alcohol dehydrogenase-like"/>
    <property type="match status" value="1"/>
</dbReference>
<evidence type="ECO:0000256" key="2">
    <source>
        <dbReference type="ARBA" id="ARBA00012513"/>
    </source>
</evidence>
<dbReference type="Gene3D" id="2.130.10.10">
    <property type="entry name" value="YVTN repeat-like/Quinoprotein amine dehydrogenase"/>
    <property type="match status" value="1"/>
</dbReference>
<dbReference type="GO" id="GO:0004521">
    <property type="term" value="F:RNA endonuclease activity"/>
    <property type="evidence" value="ECO:0007669"/>
    <property type="project" value="InterPro"/>
</dbReference>
<dbReference type="FunFam" id="1.10.510.10:FF:000463">
    <property type="entry name" value="Serine/threonine-protein kinase/endoribonuclease IRE1a"/>
    <property type="match status" value="1"/>
</dbReference>
<comment type="catalytic activity">
    <reaction evidence="23">
        <text>L-seryl-[protein] + ATP = O-phospho-L-seryl-[protein] + ADP + H(+)</text>
        <dbReference type="Rhea" id="RHEA:17989"/>
        <dbReference type="Rhea" id="RHEA-COMP:9863"/>
        <dbReference type="Rhea" id="RHEA-COMP:11604"/>
        <dbReference type="ChEBI" id="CHEBI:15378"/>
        <dbReference type="ChEBI" id="CHEBI:29999"/>
        <dbReference type="ChEBI" id="CHEBI:30616"/>
        <dbReference type="ChEBI" id="CHEBI:83421"/>
        <dbReference type="ChEBI" id="CHEBI:456216"/>
        <dbReference type="EC" id="2.7.11.1"/>
    </reaction>
</comment>
<evidence type="ECO:0000259" key="26">
    <source>
        <dbReference type="PROSITE" id="PS50011"/>
    </source>
</evidence>
<evidence type="ECO:0000313" key="29">
    <source>
        <dbReference type="Proteomes" id="UP000316621"/>
    </source>
</evidence>
<evidence type="ECO:0000256" key="11">
    <source>
        <dbReference type="ARBA" id="ARBA00022824"/>
    </source>
</evidence>
<feature type="region of interest" description="Disordered" evidence="25">
    <location>
        <begin position="371"/>
        <end position="393"/>
    </location>
</feature>
<dbReference type="Gene3D" id="1.20.1440.180">
    <property type="entry name" value="KEN domain"/>
    <property type="match status" value="1"/>
</dbReference>
<dbReference type="GO" id="GO:0004674">
    <property type="term" value="F:protein serine/threonine kinase activity"/>
    <property type="evidence" value="ECO:0007669"/>
    <property type="project" value="UniProtKB-KW"/>
</dbReference>
<feature type="domain" description="KEN" evidence="27">
    <location>
        <begin position="725"/>
        <end position="856"/>
    </location>
</feature>
<evidence type="ECO:0000259" key="27">
    <source>
        <dbReference type="PROSITE" id="PS51392"/>
    </source>
</evidence>
<dbReference type="Proteomes" id="UP000316621">
    <property type="component" value="Chromosome 8"/>
</dbReference>
<evidence type="ECO:0000256" key="12">
    <source>
        <dbReference type="ARBA" id="ARBA00022840"/>
    </source>
</evidence>
<evidence type="ECO:0000256" key="23">
    <source>
        <dbReference type="ARBA" id="ARBA00048679"/>
    </source>
</evidence>
<evidence type="ECO:0000256" key="7">
    <source>
        <dbReference type="ARBA" id="ARBA00022729"/>
    </source>
</evidence>
<dbReference type="PANTHER" id="PTHR13954:SF6">
    <property type="entry name" value="NON-SPECIFIC SERINE_THREONINE PROTEIN KINASE"/>
    <property type="match status" value="1"/>
</dbReference>
<keyword evidence="7" id="KW-0732">Signal</keyword>
<organism evidence="28 29">
    <name type="scientific">Papaver somniferum</name>
    <name type="common">Opium poppy</name>
    <dbReference type="NCBI Taxonomy" id="3469"/>
    <lineage>
        <taxon>Eukaryota</taxon>
        <taxon>Viridiplantae</taxon>
        <taxon>Streptophyta</taxon>
        <taxon>Embryophyta</taxon>
        <taxon>Tracheophyta</taxon>
        <taxon>Spermatophyta</taxon>
        <taxon>Magnoliopsida</taxon>
        <taxon>Ranunculales</taxon>
        <taxon>Papaveraceae</taxon>
        <taxon>Papaveroideae</taxon>
        <taxon>Papaver</taxon>
    </lineage>
</organism>
<name>A0A4Y7KQH3_PAPSO</name>
<dbReference type="GO" id="GO:0005524">
    <property type="term" value="F:ATP binding"/>
    <property type="evidence" value="ECO:0007669"/>
    <property type="project" value="UniProtKB-KW"/>
</dbReference>
<protein>
    <recommendedName>
        <fullName evidence="2">non-specific serine/threonine protein kinase</fullName>
        <ecNumber evidence="2">2.7.11.1</ecNumber>
    </recommendedName>
</protein>
<dbReference type="GO" id="GO:0016787">
    <property type="term" value="F:hydrolase activity"/>
    <property type="evidence" value="ECO:0007669"/>
    <property type="project" value="UniProtKB-KW"/>
</dbReference>
<dbReference type="FunFam" id="1.20.1440.180:FF:000002">
    <property type="entry name" value="Serine/threonine-protein kinase/endoribonuclease IRE1"/>
    <property type="match status" value="1"/>
</dbReference>
<keyword evidence="18" id="KW-0325">Glycoprotein</keyword>
<evidence type="ECO:0000313" key="28">
    <source>
        <dbReference type="EMBL" id="RZC75077.1"/>
    </source>
</evidence>
<dbReference type="InterPro" id="IPR010513">
    <property type="entry name" value="KEN_dom"/>
</dbReference>
<dbReference type="GO" id="GO:0006397">
    <property type="term" value="P:mRNA processing"/>
    <property type="evidence" value="ECO:0007669"/>
    <property type="project" value="UniProtKB-KW"/>
</dbReference>
<keyword evidence="21" id="KW-0511">Multifunctional enzyme</keyword>
<keyword evidence="19" id="KW-0508">mRNA splicing</keyword>
<dbReference type="InterPro" id="IPR008271">
    <property type="entry name" value="Ser/Thr_kinase_AS"/>
</dbReference>
<dbReference type="CDD" id="cd10422">
    <property type="entry name" value="RNase_Ire1"/>
    <property type="match status" value="1"/>
</dbReference>
<evidence type="ECO:0000256" key="8">
    <source>
        <dbReference type="ARBA" id="ARBA00022741"/>
    </source>
</evidence>
<keyword evidence="29" id="KW-1185">Reference proteome</keyword>
<keyword evidence="20" id="KW-0834">Unfolded protein response</keyword>
<dbReference type="PROSITE" id="PS00108">
    <property type="entry name" value="PROTEIN_KINASE_ST"/>
    <property type="match status" value="1"/>
</dbReference>
<dbReference type="SMART" id="SM00220">
    <property type="entry name" value="S_TKc"/>
    <property type="match status" value="1"/>
</dbReference>
<dbReference type="InterPro" id="IPR045133">
    <property type="entry name" value="IRE1/2-like"/>
</dbReference>
<dbReference type="Pfam" id="PF06479">
    <property type="entry name" value="Ribonuc_2-5A"/>
    <property type="match status" value="1"/>
</dbReference>
<accession>A0A4Y7KQH3</accession>
<keyword evidence="3" id="KW-0723">Serine/threonine-protein kinase</keyword>
<dbReference type="Gene3D" id="1.10.510.10">
    <property type="entry name" value="Transferase(Phosphotransferase) domain 1"/>
    <property type="match status" value="1"/>
</dbReference>
<dbReference type="PANTHER" id="PTHR13954">
    <property type="entry name" value="IRE1-RELATED"/>
    <property type="match status" value="1"/>
</dbReference>
<evidence type="ECO:0000256" key="16">
    <source>
        <dbReference type="ARBA" id="ARBA00023157"/>
    </source>
</evidence>
<reference evidence="28 29" key="1">
    <citation type="journal article" date="2018" name="Science">
        <title>The opium poppy genome and morphinan production.</title>
        <authorList>
            <person name="Guo L."/>
            <person name="Winzer T."/>
            <person name="Yang X."/>
            <person name="Li Y."/>
            <person name="Ning Z."/>
            <person name="He Z."/>
            <person name="Teodor R."/>
            <person name="Lu Y."/>
            <person name="Bowser T.A."/>
            <person name="Graham I.A."/>
            <person name="Ye K."/>
        </authorList>
    </citation>
    <scope>NUCLEOTIDE SEQUENCE [LARGE SCALE GENOMIC DNA]</scope>
    <source>
        <strain evidence="29">cv. HN1</strain>
        <tissue evidence="28">Leaves</tissue>
    </source>
</reference>
<dbReference type="InterPro" id="IPR002372">
    <property type="entry name" value="PQQ_rpt_dom"/>
</dbReference>
<dbReference type="AlphaFoldDB" id="A0A4Y7KQH3"/>
<evidence type="ECO:0000256" key="1">
    <source>
        <dbReference type="ARBA" id="ARBA00004115"/>
    </source>
</evidence>
<dbReference type="InterPro" id="IPR011047">
    <property type="entry name" value="Quinoprotein_ADH-like_sf"/>
</dbReference>
<dbReference type="EC" id="2.7.11.1" evidence="2"/>
<keyword evidence="13" id="KW-1133">Transmembrane helix</keyword>
<dbReference type="FunFam" id="3.30.200.20:FF:000077">
    <property type="entry name" value="Putative Serine/threonine-protein kinase/endoribonuclease IRE1"/>
    <property type="match status" value="1"/>
</dbReference>
<evidence type="ECO:0000256" key="24">
    <source>
        <dbReference type="ARBA" id="ARBA00065357"/>
    </source>
</evidence>
<keyword evidence="15" id="KW-0472">Membrane</keyword>
<keyword evidence="12" id="KW-0067">ATP-binding</keyword>
<feature type="region of interest" description="Disordered" evidence="25">
    <location>
        <begin position="292"/>
        <end position="318"/>
    </location>
</feature>
<dbReference type="GO" id="GO:0051082">
    <property type="term" value="F:unfolded protein binding"/>
    <property type="evidence" value="ECO:0007669"/>
    <property type="project" value="TreeGrafter"/>
</dbReference>
<dbReference type="PROSITE" id="PS50011">
    <property type="entry name" value="PROTEIN_KINASE_DOM"/>
    <property type="match status" value="1"/>
</dbReference>
<dbReference type="Gramene" id="RZC75077">
    <property type="protein sequence ID" value="RZC75077"/>
    <property type="gene ID" value="C5167_050553"/>
</dbReference>
<dbReference type="PROSITE" id="PS51257">
    <property type="entry name" value="PROKAR_LIPOPROTEIN"/>
    <property type="match status" value="1"/>
</dbReference>
<dbReference type="STRING" id="3469.A0A4Y7KQH3"/>
<dbReference type="Pfam" id="PF00069">
    <property type="entry name" value="Pkinase"/>
    <property type="match status" value="1"/>
</dbReference>
<evidence type="ECO:0000256" key="14">
    <source>
        <dbReference type="ARBA" id="ARBA00023015"/>
    </source>
</evidence>
<keyword evidence="17" id="KW-0804">Transcription</keyword>
<evidence type="ECO:0000256" key="18">
    <source>
        <dbReference type="ARBA" id="ARBA00023180"/>
    </source>
</evidence>
<evidence type="ECO:0000256" key="4">
    <source>
        <dbReference type="ARBA" id="ARBA00022664"/>
    </source>
</evidence>
<dbReference type="Gene3D" id="3.30.200.20">
    <property type="entry name" value="Phosphorylase Kinase, domain 1"/>
    <property type="match status" value="1"/>
</dbReference>
<evidence type="ECO:0000256" key="22">
    <source>
        <dbReference type="ARBA" id="ARBA00047899"/>
    </source>
</evidence>
<dbReference type="InterPro" id="IPR015943">
    <property type="entry name" value="WD40/YVTN_repeat-like_dom_sf"/>
</dbReference>
<keyword evidence="6" id="KW-0812">Transmembrane</keyword>
<keyword evidence="5" id="KW-0808">Transferase</keyword>
<dbReference type="GO" id="GO:1990604">
    <property type="term" value="C:IRE1-TRAF2-ASK1 complex"/>
    <property type="evidence" value="ECO:0007669"/>
    <property type="project" value="TreeGrafter"/>
</dbReference>
<dbReference type="Pfam" id="PF13360">
    <property type="entry name" value="PQQ_2"/>
    <property type="match status" value="1"/>
</dbReference>
<dbReference type="PROSITE" id="PS51392">
    <property type="entry name" value="KEN"/>
    <property type="match status" value="1"/>
</dbReference>
<comment type="subcellular location">
    <subcellularLocation>
        <location evidence="1">Endoplasmic reticulum membrane</location>
        <topology evidence="1">Single-pass type I membrane protein</topology>
    </subcellularLocation>
</comment>
<evidence type="ECO:0000256" key="19">
    <source>
        <dbReference type="ARBA" id="ARBA00023187"/>
    </source>
</evidence>
<dbReference type="SMART" id="SM00580">
    <property type="entry name" value="PUG"/>
    <property type="match status" value="1"/>
</dbReference>
<evidence type="ECO:0000256" key="9">
    <source>
        <dbReference type="ARBA" id="ARBA00022777"/>
    </source>
</evidence>
<comment type="subunit">
    <text evidence="24">Homodimer; disulfide-linked. Dimer formation is driven by hydrophobic interactions within the N-terminal luminal domains and stabilized by disulfide bridges.</text>
</comment>
<dbReference type="OrthoDB" id="63989at2759"/>
<dbReference type="InterPro" id="IPR018391">
    <property type="entry name" value="PQQ_b-propeller_rpt"/>
</dbReference>
<dbReference type="GO" id="GO:0008380">
    <property type="term" value="P:RNA splicing"/>
    <property type="evidence" value="ECO:0007669"/>
    <property type="project" value="UniProtKB-KW"/>
</dbReference>
<dbReference type="InterPro" id="IPR038357">
    <property type="entry name" value="KEN_sf"/>
</dbReference>
<evidence type="ECO:0000256" key="6">
    <source>
        <dbReference type="ARBA" id="ARBA00022692"/>
    </source>
</evidence>
<dbReference type="OMA" id="YKYCREE"/>
<dbReference type="SMART" id="SM00564">
    <property type="entry name" value="PQQ"/>
    <property type="match status" value="2"/>
</dbReference>
<dbReference type="GO" id="GO:0036498">
    <property type="term" value="P:IRE1-mediated unfolded protein response"/>
    <property type="evidence" value="ECO:0007669"/>
    <property type="project" value="TreeGrafter"/>
</dbReference>
<evidence type="ECO:0000256" key="15">
    <source>
        <dbReference type="ARBA" id="ARBA00023136"/>
    </source>
</evidence>
<dbReference type="InterPro" id="IPR000719">
    <property type="entry name" value="Prot_kinase_dom"/>
</dbReference>
<evidence type="ECO:0000256" key="13">
    <source>
        <dbReference type="ARBA" id="ARBA00022989"/>
    </source>
</evidence>
<gene>
    <name evidence="28" type="ORF">C5167_050553</name>
</gene>
<keyword evidence="4" id="KW-0507">mRNA processing</keyword>
<proteinExistence type="predicted"/>
<evidence type="ECO:0000256" key="17">
    <source>
        <dbReference type="ARBA" id="ARBA00023163"/>
    </source>
</evidence>
<dbReference type="InterPro" id="IPR011009">
    <property type="entry name" value="Kinase-like_dom_sf"/>
</dbReference>
<keyword evidence="11" id="KW-0256">Endoplasmic reticulum</keyword>
<comment type="catalytic activity">
    <reaction evidence="22">
        <text>L-threonyl-[protein] + ATP = O-phospho-L-threonyl-[protein] + ADP + H(+)</text>
        <dbReference type="Rhea" id="RHEA:46608"/>
        <dbReference type="Rhea" id="RHEA-COMP:11060"/>
        <dbReference type="Rhea" id="RHEA-COMP:11605"/>
        <dbReference type="ChEBI" id="CHEBI:15378"/>
        <dbReference type="ChEBI" id="CHEBI:30013"/>
        <dbReference type="ChEBI" id="CHEBI:30616"/>
        <dbReference type="ChEBI" id="CHEBI:61977"/>
        <dbReference type="ChEBI" id="CHEBI:456216"/>
        <dbReference type="EC" id="2.7.11.1"/>
    </reaction>
</comment>
<feature type="compositionally biased region" description="Basic residues" evidence="25">
    <location>
        <begin position="374"/>
        <end position="384"/>
    </location>
</feature>
<keyword evidence="8" id="KW-0547">Nucleotide-binding</keyword>
<keyword evidence="9" id="KW-0418">Kinase</keyword>
<keyword evidence="16" id="KW-1015">Disulfide bond</keyword>
<evidence type="ECO:0000256" key="3">
    <source>
        <dbReference type="ARBA" id="ARBA00022527"/>
    </source>
</evidence>
<dbReference type="EMBL" id="CM010722">
    <property type="protein sequence ID" value="RZC75077.1"/>
    <property type="molecule type" value="Genomic_DNA"/>
</dbReference>
<evidence type="ECO:0000256" key="10">
    <source>
        <dbReference type="ARBA" id="ARBA00022801"/>
    </source>
</evidence>
<evidence type="ECO:0000256" key="25">
    <source>
        <dbReference type="SAM" id="MobiDB-lite"/>
    </source>
</evidence>
<dbReference type="SUPFAM" id="SSF56112">
    <property type="entry name" value="Protein kinase-like (PK-like)"/>
    <property type="match status" value="1"/>
</dbReference>
<keyword evidence="14" id="KW-0805">Transcription regulation</keyword>
<evidence type="ECO:0000256" key="5">
    <source>
        <dbReference type="ARBA" id="ARBA00022679"/>
    </source>
</evidence>
<evidence type="ECO:0000256" key="20">
    <source>
        <dbReference type="ARBA" id="ARBA00023230"/>
    </source>
</evidence>
<keyword evidence="10" id="KW-0378">Hydrolase</keyword>